<comment type="caution">
    <text evidence="5">The sequence shown here is derived from an EMBL/GenBank/DDBJ whole genome shotgun (WGS) entry which is preliminary data.</text>
</comment>
<gene>
    <name evidence="5" type="ORF">KGA66_15070</name>
</gene>
<evidence type="ECO:0000313" key="6">
    <source>
        <dbReference type="Proteomes" id="UP000677913"/>
    </source>
</evidence>
<protein>
    <submittedName>
        <fullName evidence="5">Ketoacyl-ACP synthase III family protein</fullName>
    </submittedName>
</protein>
<dbReference type="GO" id="GO:0044550">
    <property type="term" value="P:secondary metabolite biosynthetic process"/>
    <property type="evidence" value="ECO:0007669"/>
    <property type="project" value="TreeGrafter"/>
</dbReference>
<dbReference type="CDD" id="cd00827">
    <property type="entry name" value="init_cond_enzymes"/>
    <property type="match status" value="1"/>
</dbReference>
<dbReference type="Pfam" id="PF08541">
    <property type="entry name" value="ACP_syn_III_C"/>
    <property type="match status" value="1"/>
</dbReference>
<accession>A0A8J7WQ98</accession>
<dbReference type="Proteomes" id="UP000677913">
    <property type="component" value="Unassembled WGS sequence"/>
</dbReference>
<organism evidence="5 6">
    <name type="scientific">Actinocrinis puniceicyclus</name>
    <dbReference type="NCBI Taxonomy" id="977794"/>
    <lineage>
        <taxon>Bacteria</taxon>
        <taxon>Bacillati</taxon>
        <taxon>Actinomycetota</taxon>
        <taxon>Actinomycetes</taxon>
        <taxon>Catenulisporales</taxon>
        <taxon>Actinospicaceae</taxon>
        <taxon>Actinocrinis</taxon>
    </lineage>
</organism>
<evidence type="ECO:0000259" key="3">
    <source>
        <dbReference type="Pfam" id="PF08541"/>
    </source>
</evidence>
<dbReference type="Gene3D" id="3.40.47.10">
    <property type="match status" value="2"/>
</dbReference>
<dbReference type="InterPro" id="IPR016039">
    <property type="entry name" value="Thiolase-like"/>
</dbReference>
<evidence type="ECO:0000256" key="2">
    <source>
        <dbReference type="ARBA" id="ARBA00023315"/>
    </source>
</evidence>
<dbReference type="GO" id="GO:0006633">
    <property type="term" value="P:fatty acid biosynthetic process"/>
    <property type="evidence" value="ECO:0007669"/>
    <property type="project" value="InterPro"/>
</dbReference>
<dbReference type="AlphaFoldDB" id="A0A8J7WQ98"/>
<evidence type="ECO:0000313" key="5">
    <source>
        <dbReference type="EMBL" id="MBS2964377.1"/>
    </source>
</evidence>
<evidence type="ECO:0000256" key="1">
    <source>
        <dbReference type="ARBA" id="ARBA00022679"/>
    </source>
</evidence>
<dbReference type="PANTHER" id="PTHR34069:SF2">
    <property type="entry name" value="BETA-KETOACYL-[ACYL-CARRIER-PROTEIN] SYNTHASE III"/>
    <property type="match status" value="1"/>
</dbReference>
<dbReference type="SUPFAM" id="SSF53901">
    <property type="entry name" value="Thiolase-like"/>
    <property type="match status" value="1"/>
</dbReference>
<dbReference type="Pfam" id="PF08545">
    <property type="entry name" value="ACP_syn_III"/>
    <property type="match status" value="1"/>
</dbReference>
<feature type="domain" description="Beta-ketoacyl-[acyl-carrier-protein] synthase III C-terminal" evidence="3">
    <location>
        <begin position="291"/>
        <end position="338"/>
    </location>
</feature>
<keyword evidence="6" id="KW-1185">Reference proteome</keyword>
<dbReference type="RefSeq" id="WP_211468743.1">
    <property type="nucleotide sequence ID" value="NZ_JAGSXH010000049.1"/>
</dbReference>
<dbReference type="InterPro" id="IPR013751">
    <property type="entry name" value="ACP_syn_III_N"/>
</dbReference>
<dbReference type="GO" id="GO:0004315">
    <property type="term" value="F:3-oxoacyl-[acyl-carrier-protein] synthase activity"/>
    <property type="evidence" value="ECO:0007669"/>
    <property type="project" value="InterPro"/>
</dbReference>
<feature type="domain" description="Beta-ketoacyl-[acyl-carrier-protein] synthase III N-terminal" evidence="4">
    <location>
        <begin position="110"/>
        <end position="182"/>
    </location>
</feature>
<dbReference type="InterPro" id="IPR013747">
    <property type="entry name" value="ACP_syn_III_C"/>
</dbReference>
<dbReference type="EMBL" id="JAGSXH010000049">
    <property type="protein sequence ID" value="MBS2964377.1"/>
    <property type="molecule type" value="Genomic_DNA"/>
</dbReference>
<name>A0A8J7WQ98_9ACTN</name>
<sequence length="341" mass="35405">MRYGRPVYLSSPSVELGETALKTPDAVAAGLVPGDVAERSGYRELPVTAQAPGRLAQRAALRTLGEAAVAPAELDRVLYAWTYYQGHDFWSPAHHLAGLLGADRAIPLGIQQMCNGAAASIELAAQSLTADPSQQYVLAATADRFAAPGFDRWGDLGLAYGDGATAVLISRRPLGRSARLLASADRAMAQFEGMHRGCAPFAAAPGDAARGPLRPRTTKREFQQQHPDLDFPEAAKQMLAAVISSALEQAGIDPAGAGPAVVALPRFAAPSLETYRAHVEDAAGASLVLLGETTGHLGAGDVVANLADLLGPGGLRIGERIVLVCAGAGFTWSALVLEVSS</sequence>
<keyword evidence="2" id="KW-0012">Acyltransferase</keyword>
<dbReference type="PANTHER" id="PTHR34069">
    <property type="entry name" value="3-OXOACYL-[ACYL-CARRIER-PROTEIN] SYNTHASE 3"/>
    <property type="match status" value="1"/>
</dbReference>
<proteinExistence type="predicted"/>
<keyword evidence="1" id="KW-0808">Transferase</keyword>
<evidence type="ECO:0000259" key="4">
    <source>
        <dbReference type="Pfam" id="PF08545"/>
    </source>
</evidence>
<reference evidence="5" key="1">
    <citation type="submission" date="2021-04" db="EMBL/GenBank/DDBJ databases">
        <title>Genome based classification of Actinospica acidithermotolerans sp. nov., an actinobacterium isolated from an Indonesian hot spring.</title>
        <authorList>
            <person name="Kusuma A.B."/>
            <person name="Putra K.E."/>
            <person name="Nafisah S."/>
            <person name="Loh J."/>
            <person name="Nouioui I."/>
            <person name="Goodfellow M."/>
        </authorList>
    </citation>
    <scope>NUCLEOTIDE SEQUENCE</scope>
    <source>
        <strain evidence="5">DSM 45618</strain>
    </source>
</reference>